<dbReference type="Proteomes" id="UP000054877">
    <property type="component" value="Unassembled WGS sequence"/>
</dbReference>
<dbReference type="STRING" id="452.Lspi_2663"/>
<keyword evidence="1" id="KW-0472">Membrane</keyword>
<sequence>MSQDAKAQKLLEDIAIQLKIVQSKKTKNSEMIAALEQLKEQVPQLRQFDQSPEITATTQRLIDNTKQHATKAIVAANKQLQHQLQERLLEGENPAALNKKADELRETTALFTTTSPKATPTQNRSCCHSLFTLPSFGIALIAGGSLAVIAGIILMAVGVVPVGAALTGAGAAGILAGVGLFTSKGSTCTDMEYKYTAYQF</sequence>
<feature type="transmembrane region" description="Helical" evidence="1">
    <location>
        <begin position="162"/>
        <end position="181"/>
    </location>
</feature>
<reference evidence="2 3" key="1">
    <citation type="submission" date="2015-11" db="EMBL/GenBank/DDBJ databases">
        <title>Genomic analysis of 38 Legionella species identifies large and diverse effector repertoires.</title>
        <authorList>
            <person name="Burstein D."/>
            <person name="Amaro F."/>
            <person name="Zusman T."/>
            <person name="Lifshitz Z."/>
            <person name="Cohen O."/>
            <person name="Gilbert J.A."/>
            <person name="Pupko T."/>
            <person name="Shuman H.A."/>
            <person name="Segal G."/>
        </authorList>
    </citation>
    <scope>NUCLEOTIDE SEQUENCE [LARGE SCALE GENOMIC DNA]</scope>
    <source>
        <strain evidence="2 3">Mt.St.Helens-9</strain>
    </source>
</reference>
<keyword evidence="1" id="KW-1133">Transmembrane helix</keyword>
<evidence type="ECO:0000313" key="3">
    <source>
        <dbReference type="Proteomes" id="UP000054877"/>
    </source>
</evidence>
<dbReference type="AlphaFoldDB" id="A0A0W0YWX8"/>
<accession>A0A0W0YWX8</accession>
<proteinExistence type="predicted"/>
<feature type="transmembrane region" description="Helical" evidence="1">
    <location>
        <begin position="130"/>
        <end position="156"/>
    </location>
</feature>
<organism evidence="2 3">
    <name type="scientific">Legionella spiritensis</name>
    <dbReference type="NCBI Taxonomy" id="452"/>
    <lineage>
        <taxon>Bacteria</taxon>
        <taxon>Pseudomonadati</taxon>
        <taxon>Pseudomonadota</taxon>
        <taxon>Gammaproteobacteria</taxon>
        <taxon>Legionellales</taxon>
        <taxon>Legionellaceae</taxon>
        <taxon>Legionella</taxon>
    </lineage>
</organism>
<evidence type="ECO:0000256" key="1">
    <source>
        <dbReference type="SAM" id="Phobius"/>
    </source>
</evidence>
<protein>
    <submittedName>
        <fullName evidence="2">Uncharacterized protein</fullName>
    </submittedName>
</protein>
<comment type="caution">
    <text evidence="2">The sequence shown here is derived from an EMBL/GenBank/DDBJ whole genome shotgun (WGS) entry which is preliminary data.</text>
</comment>
<name>A0A0W0YWX8_LEGSP</name>
<dbReference type="EMBL" id="LNYX01000032">
    <property type="protein sequence ID" value="KTD61421.1"/>
    <property type="molecule type" value="Genomic_DNA"/>
</dbReference>
<keyword evidence="1" id="KW-0812">Transmembrane</keyword>
<evidence type="ECO:0000313" key="2">
    <source>
        <dbReference type="EMBL" id="KTD61421.1"/>
    </source>
</evidence>
<gene>
    <name evidence="2" type="ORF">Lspi_2663</name>
</gene>
<dbReference type="PATRIC" id="fig|452.5.peg.2947"/>
<dbReference type="RefSeq" id="WP_058484579.1">
    <property type="nucleotide sequence ID" value="NZ_CAAAII010000007.1"/>
</dbReference>
<keyword evidence="3" id="KW-1185">Reference proteome</keyword>